<comment type="caution">
    <text evidence="2">The sequence shown here is derived from an EMBL/GenBank/DDBJ whole genome shotgun (WGS) entry which is preliminary data.</text>
</comment>
<dbReference type="EMBL" id="JAMKFB020000005">
    <property type="protein sequence ID" value="KAL0194335.1"/>
    <property type="molecule type" value="Genomic_DNA"/>
</dbReference>
<feature type="compositionally biased region" description="Basic and acidic residues" evidence="1">
    <location>
        <begin position="223"/>
        <end position="247"/>
    </location>
</feature>
<protein>
    <submittedName>
        <fullName evidence="2">Uncharacterized protein</fullName>
    </submittedName>
</protein>
<proteinExistence type="predicted"/>
<accession>A0ABD0R8J8</accession>
<reference evidence="2 3" key="1">
    <citation type="submission" date="2024-05" db="EMBL/GenBank/DDBJ databases">
        <title>Genome sequencing and assembly of Indian major carp, Cirrhinus mrigala (Hamilton, 1822).</title>
        <authorList>
            <person name="Mohindra V."/>
            <person name="Chowdhury L.M."/>
            <person name="Lal K."/>
            <person name="Jena J.K."/>
        </authorList>
    </citation>
    <scope>NUCLEOTIDE SEQUENCE [LARGE SCALE GENOMIC DNA]</scope>
    <source>
        <strain evidence="2">CM1030</strain>
        <tissue evidence="2">Blood</tissue>
    </source>
</reference>
<feature type="non-terminal residue" evidence="2">
    <location>
        <position position="1"/>
    </location>
</feature>
<organism evidence="2 3">
    <name type="scientific">Cirrhinus mrigala</name>
    <name type="common">Mrigala</name>
    <dbReference type="NCBI Taxonomy" id="683832"/>
    <lineage>
        <taxon>Eukaryota</taxon>
        <taxon>Metazoa</taxon>
        <taxon>Chordata</taxon>
        <taxon>Craniata</taxon>
        <taxon>Vertebrata</taxon>
        <taxon>Euteleostomi</taxon>
        <taxon>Actinopterygii</taxon>
        <taxon>Neopterygii</taxon>
        <taxon>Teleostei</taxon>
        <taxon>Ostariophysi</taxon>
        <taxon>Cypriniformes</taxon>
        <taxon>Cyprinidae</taxon>
        <taxon>Labeoninae</taxon>
        <taxon>Labeonini</taxon>
        <taxon>Cirrhinus</taxon>
    </lineage>
</organism>
<dbReference type="Proteomes" id="UP001529510">
    <property type="component" value="Unassembled WGS sequence"/>
</dbReference>
<feature type="compositionally biased region" description="Basic and acidic residues" evidence="1">
    <location>
        <begin position="294"/>
        <end position="314"/>
    </location>
</feature>
<feature type="region of interest" description="Disordered" evidence="1">
    <location>
        <begin position="1"/>
        <end position="35"/>
    </location>
</feature>
<gene>
    <name evidence="2" type="ORF">M9458_012631</name>
</gene>
<feature type="compositionally biased region" description="Low complexity" evidence="1">
    <location>
        <begin position="280"/>
        <end position="291"/>
    </location>
</feature>
<feature type="non-terminal residue" evidence="2">
    <location>
        <position position="314"/>
    </location>
</feature>
<evidence type="ECO:0000313" key="3">
    <source>
        <dbReference type="Proteomes" id="UP001529510"/>
    </source>
</evidence>
<evidence type="ECO:0000256" key="1">
    <source>
        <dbReference type="SAM" id="MobiDB-lite"/>
    </source>
</evidence>
<sequence length="314" mass="34486">AEKMKEELNKPPSTSSLLSRQISSSSSSSSSLFRNPLQDSLLESKPGLDLMHATEHTVANTLAQRLGSTLNPYTPVMNGSSYHGLNQPSGVVVESVAYHGLKQQGLSGLDNSSYQGLNQQVGVLGVNSSSYTGLNQQGVLGEDSSSYHSLNHLGAVGVAVEPKMGYAWQHLKADCFQPKINHIHKAVPPLLEAHRAQLAGGGPNMPAPPMGLDPSLEMIHSRLQRDPRGSRSDPQMDHLRREREYRLGRQTSSEQEIQARLNELPLIVRQERYRRRMERQSSSEQEGSGRQRVQKHDSSDAESGKEPSDKRPSG</sequence>
<feature type="region of interest" description="Disordered" evidence="1">
    <location>
        <begin position="223"/>
        <end position="314"/>
    </location>
</feature>
<dbReference type="AlphaFoldDB" id="A0ABD0R8J8"/>
<name>A0ABD0R8J8_CIRMR</name>
<keyword evidence="3" id="KW-1185">Reference proteome</keyword>
<evidence type="ECO:0000313" key="2">
    <source>
        <dbReference type="EMBL" id="KAL0194335.1"/>
    </source>
</evidence>
<feature type="compositionally biased region" description="Low complexity" evidence="1">
    <location>
        <begin position="13"/>
        <end position="32"/>
    </location>
</feature>